<sequence length="438" mass="51235">MARNLIFNACAKTIEFVREIVSSPDFIARHRKNKNDFTRNRKLPFHVLIVFLINLVKGSYQDELDKFFKTIFRFDVAKRVVSKAALSKARMKLKFEVFIELNLQLITYFEKHFRPKLWFGLRLLAIDGSTTKLPMADDVARHFGVWKVRQGAPSPMARVSQLFDVLNKMTVDALIKPKRIGERELAAQHLLNVMPNDLILLDRGYPAWWLFNLILSMEANFCARVSCTKWKVVRKFFRSGLSEKIVTVPVHSTSIAQCRQMGLDTTPLKLRLIRIKNDGKVAVLITSLIDTKEYPIERFSDLYHKRWPVEEDYKIIKCRIELENFSGQSALSVYQDFHAKVFAKNLVWMMAFPVQDRMGDEIVHTKHRYQINFTQALSKSKGVIALLFLDANRLIKRLIADLQYIFQRTVEPIRPGRKYPRKHKAKPRRYFPQYKPIG</sequence>
<dbReference type="InterPro" id="IPR012337">
    <property type="entry name" value="RNaseH-like_sf"/>
</dbReference>
<organism evidence="2 3">
    <name type="scientific">Desulfosarcina widdelii</name>
    <dbReference type="NCBI Taxonomy" id="947919"/>
    <lineage>
        <taxon>Bacteria</taxon>
        <taxon>Pseudomonadati</taxon>
        <taxon>Thermodesulfobacteriota</taxon>
        <taxon>Desulfobacteria</taxon>
        <taxon>Desulfobacterales</taxon>
        <taxon>Desulfosarcinaceae</taxon>
        <taxon>Desulfosarcina</taxon>
    </lineage>
</organism>
<evidence type="ECO:0000313" key="3">
    <source>
        <dbReference type="Proteomes" id="UP000427769"/>
    </source>
</evidence>
<dbReference type="GO" id="GO:0003677">
    <property type="term" value="F:DNA binding"/>
    <property type="evidence" value="ECO:0007669"/>
    <property type="project" value="InterPro"/>
</dbReference>
<dbReference type="GO" id="GO:0006313">
    <property type="term" value="P:DNA transposition"/>
    <property type="evidence" value="ECO:0007669"/>
    <property type="project" value="InterPro"/>
</dbReference>
<evidence type="ECO:0000313" key="2">
    <source>
        <dbReference type="EMBL" id="BBO77900.1"/>
    </source>
</evidence>
<dbReference type="PANTHER" id="PTHR37529:SF1">
    <property type="entry name" value="TRANSPOSASE INSG FOR INSERTION SEQUENCE ELEMENT IS4-RELATED"/>
    <property type="match status" value="1"/>
</dbReference>
<proteinExistence type="predicted"/>
<dbReference type="AlphaFoldDB" id="A0A5K7ZAU6"/>
<dbReference type="PANTHER" id="PTHR37529">
    <property type="entry name" value="TRANSPOSASE INSG FOR INSERTION SEQUENCE ELEMENT IS4-RELATED"/>
    <property type="match status" value="1"/>
</dbReference>
<dbReference type="Proteomes" id="UP000427769">
    <property type="component" value="Chromosome"/>
</dbReference>
<dbReference type="NCBIfam" id="NF033592">
    <property type="entry name" value="transpos_IS4_1"/>
    <property type="match status" value="1"/>
</dbReference>
<dbReference type="EMBL" id="AP021875">
    <property type="protein sequence ID" value="BBO77900.1"/>
    <property type="molecule type" value="Genomic_DNA"/>
</dbReference>
<keyword evidence="3" id="KW-1185">Reference proteome</keyword>
<dbReference type="SUPFAM" id="SSF53098">
    <property type="entry name" value="Ribonuclease H-like"/>
    <property type="match status" value="1"/>
</dbReference>
<dbReference type="KEGG" id="dwd:DSCW_53170"/>
<feature type="domain" description="Transposase IS4-like" evidence="1">
    <location>
        <begin position="119"/>
        <end position="338"/>
    </location>
</feature>
<dbReference type="GO" id="GO:0004803">
    <property type="term" value="F:transposase activity"/>
    <property type="evidence" value="ECO:0007669"/>
    <property type="project" value="InterPro"/>
</dbReference>
<gene>
    <name evidence="2" type="ORF">DSCW_53170</name>
</gene>
<protein>
    <recommendedName>
        <fullName evidence="1">Transposase IS4-like domain-containing protein</fullName>
    </recommendedName>
</protein>
<dbReference type="RefSeq" id="WP_231715564.1">
    <property type="nucleotide sequence ID" value="NZ_AP021875.1"/>
</dbReference>
<evidence type="ECO:0000259" key="1">
    <source>
        <dbReference type="Pfam" id="PF01609"/>
    </source>
</evidence>
<accession>A0A5K7ZAU6</accession>
<dbReference type="InterPro" id="IPR002559">
    <property type="entry name" value="Transposase_11"/>
</dbReference>
<dbReference type="InterPro" id="IPR047952">
    <property type="entry name" value="Transpos_IS4"/>
</dbReference>
<reference evidence="2 3" key="1">
    <citation type="submission" date="2019-11" db="EMBL/GenBank/DDBJ databases">
        <title>Comparative genomics of hydrocarbon-degrading Desulfosarcina strains.</title>
        <authorList>
            <person name="Watanabe M."/>
            <person name="Kojima H."/>
            <person name="Fukui M."/>
        </authorList>
    </citation>
    <scope>NUCLEOTIDE SEQUENCE [LARGE SCALE GENOMIC DNA]</scope>
    <source>
        <strain evidence="2 3">PP31</strain>
    </source>
</reference>
<dbReference type="Pfam" id="PF01609">
    <property type="entry name" value="DDE_Tnp_1"/>
    <property type="match status" value="1"/>
</dbReference>
<name>A0A5K7ZAU6_9BACT</name>